<dbReference type="CDD" id="cd15786">
    <property type="entry name" value="CPF_1278_like"/>
    <property type="match status" value="1"/>
</dbReference>
<dbReference type="InterPro" id="IPR032619">
    <property type="entry name" value="DUF4883"/>
</dbReference>
<evidence type="ECO:0000313" key="2">
    <source>
        <dbReference type="Proteomes" id="UP000095488"/>
    </source>
</evidence>
<reference evidence="1 2" key="1">
    <citation type="submission" date="2015-09" db="EMBL/GenBank/DDBJ databases">
        <authorList>
            <consortium name="Pathogen Informatics"/>
            <person name="Wu L."/>
            <person name="Ma J."/>
        </authorList>
    </citation>
    <scope>NUCLEOTIDE SEQUENCE [LARGE SCALE GENOMIC DNA]</scope>
    <source>
        <strain evidence="1 2">2789STDY5834858</strain>
    </source>
</reference>
<dbReference type="Pfam" id="PF16224">
    <property type="entry name" value="DUF4883"/>
    <property type="match status" value="1"/>
</dbReference>
<name>A0ABP2ALR2_SARVE</name>
<dbReference type="RefSeq" id="WP_055257031.1">
    <property type="nucleotide sequence ID" value="NZ_JAHLOJ010000001.1"/>
</dbReference>
<sequence length="158" mass="18641">MIKYIKMFTLIILVTLLSGCTLENIFNREKPNSNYYTYELSNLISDNSFEIHILDRNVYRNISVTNEDLSILDDLLKNIKDSNYLLETPDDLPSKPIFTLFITTEKEKMILDVYGDDLISIYPWDGKYEKDYLSLKDIPNAFKMEQFCEYIFEKAKSQ</sequence>
<dbReference type="Gene3D" id="3.30.1490.410">
    <property type="entry name" value="Uncharacterised protein PF16224, DUF4883"/>
    <property type="match status" value="1"/>
</dbReference>
<dbReference type="PROSITE" id="PS51257">
    <property type="entry name" value="PROKAR_LIPOPROTEIN"/>
    <property type="match status" value="1"/>
</dbReference>
<dbReference type="EMBL" id="CYZR01000001">
    <property type="protein sequence ID" value="CUN43617.1"/>
    <property type="molecule type" value="Genomic_DNA"/>
</dbReference>
<accession>A0ABP2ALR2</accession>
<keyword evidence="2" id="KW-1185">Reference proteome</keyword>
<proteinExistence type="predicted"/>
<protein>
    <recommendedName>
        <fullName evidence="3">Lipoprotein</fullName>
    </recommendedName>
</protein>
<organism evidence="1 2">
    <name type="scientific">Sarcina ventriculi</name>
    <name type="common">Clostridium ventriculi</name>
    <dbReference type="NCBI Taxonomy" id="1267"/>
    <lineage>
        <taxon>Bacteria</taxon>
        <taxon>Bacillati</taxon>
        <taxon>Bacillota</taxon>
        <taxon>Clostridia</taxon>
        <taxon>Eubacteriales</taxon>
        <taxon>Clostridiaceae</taxon>
        <taxon>Sarcina</taxon>
    </lineage>
</organism>
<evidence type="ECO:0008006" key="3">
    <source>
        <dbReference type="Google" id="ProtNLM"/>
    </source>
</evidence>
<gene>
    <name evidence="1" type="ORF">ERS852473_00123</name>
</gene>
<comment type="caution">
    <text evidence="1">The sequence shown here is derived from an EMBL/GenBank/DDBJ whole genome shotgun (WGS) entry which is preliminary data.</text>
</comment>
<dbReference type="Proteomes" id="UP000095488">
    <property type="component" value="Unassembled WGS sequence"/>
</dbReference>
<evidence type="ECO:0000313" key="1">
    <source>
        <dbReference type="EMBL" id="CUN43617.1"/>
    </source>
</evidence>